<dbReference type="PANTHER" id="PTHR18640">
    <property type="entry name" value="SOLUTE CARRIER FAMILY 10 MEMBER 7"/>
    <property type="match status" value="1"/>
</dbReference>
<keyword evidence="1" id="KW-0812">Transmembrane</keyword>
<evidence type="ECO:0000313" key="2">
    <source>
        <dbReference type="EMBL" id="MFG6467434.1"/>
    </source>
</evidence>
<feature type="transmembrane region" description="Helical" evidence="1">
    <location>
        <begin position="127"/>
        <end position="155"/>
    </location>
</feature>
<dbReference type="PANTHER" id="PTHR18640:SF5">
    <property type="entry name" value="SODIUM_BILE ACID COTRANSPORTER 7"/>
    <property type="match status" value="1"/>
</dbReference>
<feature type="transmembrane region" description="Helical" evidence="1">
    <location>
        <begin position="210"/>
        <end position="229"/>
    </location>
</feature>
<organism evidence="2 3">
    <name type="scientific">Pelomonas baiyunensis</name>
    <dbReference type="NCBI Taxonomy" id="3299026"/>
    <lineage>
        <taxon>Bacteria</taxon>
        <taxon>Pseudomonadati</taxon>
        <taxon>Pseudomonadota</taxon>
        <taxon>Betaproteobacteria</taxon>
        <taxon>Burkholderiales</taxon>
        <taxon>Sphaerotilaceae</taxon>
        <taxon>Roseateles</taxon>
    </lineage>
</organism>
<proteinExistence type="predicted"/>
<dbReference type="Pfam" id="PF13593">
    <property type="entry name" value="SBF_like"/>
    <property type="match status" value="1"/>
</dbReference>
<dbReference type="InterPro" id="IPR038770">
    <property type="entry name" value="Na+/solute_symporter_sf"/>
</dbReference>
<dbReference type="RefSeq" id="WP_394385007.1">
    <property type="nucleotide sequence ID" value="NZ_JBIGIB010000003.1"/>
</dbReference>
<feature type="transmembrane region" description="Helical" evidence="1">
    <location>
        <begin position="235"/>
        <end position="258"/>
    </location>
</feature>
<keyword evidence="1" id="KW-1133">Transmembrane helix</keyword>
<keyword evidence="1" id="KW-0472">Membrane</keyword>
<feature type="transmembrane region" description="Helical" evidence="1">
    <location>
        <begin position="99"/>
        <end position="120"/>
    </location>
</feature>
<gene>
    <name evidence="2" type="ORF">ACG01O_12495</name>
</gene>
<name>A0ABW7GZM6_9BURK</name>
<dbReference type="Proteomes" id="UP001606303">
    <property type="component" value="Unassembled WGS sequence"/>
</dbReference>
<evidence type="ECO:0000256" key="1">
    <source>
        <dbReference type="SAM" id="Phobius"/>
    </source>
</evidence>
<sequence length="338" mass="35862">MTRPAWLPDNFVLSLLGVVGLALLLPVQGQGVPVLDALTQAAVALLFFLHGSKLSRRVVWEGLLHWRLHALVFAATFVLFPVLGLLLRPWLEPLVGHTLYLGVLFICALPSTVQSSIAFTSVARGNVAAALCSASTSNILGMAVTPLLMAALAQWAGGAADAGAVKLSWHTFEGIVFTLLLPFVAGQVLQGWTGGWVARHKAWIRMSDQGTILLVVYGAFSAATVQGLYRQLPPLTLLALVGISALLLALVMPLLTVLSRVLGFSREDEIAIVFCGSKKTLASGVPMAQILFAGQAVGLLVLPLMVFHQLQLMVCAPLARHYADRPADAGAPPATRST</sequence>
<feature type="transmembrane region" description="Helical" evidence="1">
    <location>
        <begin position="39"/>
        <end position="56"/>
    </location>
</feature>
<evidence type="ECO:0000313" key="3">
    <source>
        <dbReference type="Proteomes" id="UP001606303"/>
    </source>
</evidence>
<feature type="transmembrane region" description="Helical" evidence="1">
    <location>
        <begin position="287"/>
        <end position="307"/>
    </location>
</feature>
<dbReference type="PIRSF" id="PIRSF026166">
    <property type="entry name" value="UCP026166"/>
    <property type="match status" value="1"/>
</dbReference>
<accession>A0ABW7GZM6</accession>
<keyword evidence="3" id="KW-1185">Reference proteome</keyword>
<comment type="caution">
    <text evidence="2">The sequence shown here is derived from an EMBL/GenBank/DDBJ whole genome shotgun (WGS) entry which is preliminary data.</text>
</comment>
<feature type="transmembrane region" description="Helical" evidence="1">
    <location>
        <begin position="175"/>
        <end position="198"/>
    </location>
</feature>
<dbReference type="EMBL" id="JBIGIB010000003">
    <property type="protein sequence ID" value="MFG6467434.1"/>
    <property type="molecule type" value="Genomic_DNA"/>
</dbReference>
<dbReference type="Gene3D" id="1.20.1530.20">
    <property type="match status" value="1"/>
</dbReference>
<reference evidence="2 3" key="1">
    <citation type="submission" date="2024-08" db="EMBL/GenBank/DDBJ databases">
        <authorList>
            <person name="Lu H."/>
        </authorList>
    </citation>
    <scope>NUCLEOTIDE SEQUENCE [LARGE SCALE GENOMIC DNA]</scope>
    <source>
        <strain evidence="2 3">BYS87W</strain>
    </source>
</reference>
<feature type="transmembrane region" description="Helical" evidence="1">
    <location>
        <begin position="68"/>
        <end position="87"/>
    </location>
</feature>
<dbReference type="InterPro" id="IPR016833">
    <property type="entry name" value="Put_Na-Bile_cotransptr"/>
</dbReference>
<protein>
    <submittedName>
        <fullName evidence="2">Bile acid:sodium symporter family protein</fullName>
    </submittedName>
</protein>